<dbReference type="SUPFAM" id="SSF49265">
    <property type="entry name" value="Fibronectin type III"/>
    <property type="match status" value="5"/>
</dbReference>
<dbReference type="InterPro" id="IPR050713">
    <property type="entry name" value="RTP_Phos/Ushers"/>
</dbReference>
<protein>
    <submittedName>
        <fullName evidence="5">PTPRB</fullName>
        <ecNumber evidence="5">3.1.3.48</ecNumber>
    </submittedName>
</protein>
<dbReference type="GO" id="GO:0004725">
    <property type="term" value="F:protein tyrosine phosphatase activity"/>
    <property type="evidence" value="ECO:0007669"/>
    <property type="project" value="UniProtKB-EC"/>
</dbReference>
<dbReference type="PROSITE" id="PS50853">
    <property type="entry name" value="FN3"/>
    <property type="match status" value="5"/>
</dbReference>
<keyword evidence="6" id="KW-1185">Reference proteome</keyword>
<keyword evidence="2" id="KW-0812">Transmembrane</keyword>
<organism evidence="5 6">
    <name type="scientific">Mytilus coruscus</name>
    <name type="common">Sea mussel</name>
    <dbReference type="NCBI Taxonomy" id="42192"/>
    <lineage>
        <taxon>Eukaryota</taxon>
        <taxon>Metazoa</taxon>
        <taxon>Spiralia</taxon>
        <taxon>Lophotrochozoa</taxon>
        <taxon>Mollusca</taxon>
        <taxon>Bivalvia</taxon>
        <taxon>Autobranchia</taxon>
        <taxon>Pteriomorphia</taxon>
        <taxon>Mytilida</taxon>
        <taxon>Mytiloidea</taxon>
        <taxon>Mytilidae</taxon>
        <taxon>Mytilinae</taxon>
        <taxon>Mytilus</taxon>
    </lineage>
</organism>
<reference evidence="5 6" key="1">
    <citation type="submission" date="2020-06" db="EMBL/GenBank/DDBJ databases">
        <authorList>
            <person name="Li R."/>
            <person name="Bekaert M."/>
        </authorList>
    </citation>
    <scope>NUCLEOTIDE SEQUENCE [LARGE SCALE GENOMIC DNA]</scope>
    <source>
        <strain evidence="6">wild</strain>
    </source>
</reference>
<evidence type="ECO:0000256" key="1">
    <source>
        <dbReference type="ARBA" id="ARBA00022912"/>
    </source>
</evidence>
<dbReference type="EMBL" id="CACVKT020008152">
    <property type="protein sequence ID" value="CAC5413564.1"/>
    <property type="molecule type" value="Genomic_DNA"/>
</dbReference>
<evidence type="ECO:0000256" key="2">
    <source>
        <dbReference type="SAM" id="Phobius"/>
    </source>
</evidence>
<feature type="transmembrane region" description="Helical" evidence="2">
    <location>
        <begin position="1098"/>
        <end position="1120"/>
    </location>
</feature>
<evidence type="ECO:0000313" key="5">
    <source>
        <dbReference type="EMBL" id="CAC5413564.1"/>
    </source>
</evidence>
<dbReference type="EC" id="3.1.3.48" evidence="5"/>
<sequence length="1359" mass="155345">MTTVNKSVDVNETKINISGLLPKSCYNIDVYTVSFSEISKNPRTFSNVCTQAQLDPNNYTVIYGDSSFMISWVNFSDKYNVTVSCNSWTNMFSLKVPSLSVNKTVPGDCCVMNVKNWNDTVSRQYFVHVNETLPEYPVVIRNVTTRTHLNLTWREPIRSNGWIHGYTVHLFDSTVTTIKNFTVSCIQPEPKCSDNDSDWKHQKYQCSSFSLINNRSAHNYYNNSQFHLSIGGFKPGMLYHYSITAMNKAGSNTTDRIPVFTQADKPESPSSLDITVLNVTTMNITWSPPNVTNGVIMGYRVQYCSNGSSGCKHTVVERMTSVILKDLDCWKEYLVCVSAQTSAGVGRSTCGVNNTSVYEPQSKISKITASNTTIRLDFEMPCDNVETPISYNISYTSLDHSCTGDQTNVTEWWECFPLRPCEITGLFPYWDYFIKVQESAENNVGVWSNEYKVTTLHSVPEEVRNVRAENIKSDSLTVCWEQPCFLNSDTVFYNVMLDEDTPYVNVYRSGSIPETECANITDLLPYTNYTISVTASNQYGNTDPVVIMKQTDIAEPESPASLDITVLNVTTMNITWSPPNVTNGVIIGYNVSYCSKGISGCNYTVVEGRTSVILKDLDCWKEYLVCVSAQTLAGVGRSTCGVNNTSVYEPQAQITKITASNTTIRIEIEVPCDSVELPFSYDISYTSLDHSCTGNQTNVTQWIKCFPLRPCEITGLFSYWDYFIQVLETVGDNVGVWGNEHKVTTLHYVPEKVRNIRVENIESDRLTVCWEQPCFLNSDTVFYNVTLDDDTPYVNVYRSGSIPETECENITDLLPYTNYTISVASSNQYGNTDPVVIMKQTDIAVPNQPSFGRVLEHTTMLTVEWKPPYPYPGPTRYTVKVRDIENSETKHCQTSVYNQTRCSVNGLEEYWQYEVTIMAHTDRGNKQYKHPHYIQTKQSAPGPVTHLRVNHEKDPEKPRLVFITFGPPVYRERNGVIKAYYVKCHDTRTNRDIHVVSTKNAYYVRCQDARTYRDIHVVSTKKVYYVRCHDTRTYRDIHVDIQRYTCGKNKEGPLSDGMTQEHTEIYMWFLQKLLRMEQKFTETVIVPAGAKDFPTTEALAGVSLAFIVFIIAAIVVVILYRRHMVCFKPQFELKEKELVQLKVVKQNKKISVDHEDTRKSRPVKIDKFYQHVEILARDSNHFFSKEYKELKAMAPMLSTEAAEQQEARTKNRYSNILPFDHSRVKLLPLDDEEGSDYINANYIPGFNSKREYIATQGPLPSTKDDFWRMIWEQNVSVIVMLTQCIERGKRKCECYWPECVKEPVYYGDLSIEIENESHLPEYVLRTISVTFGNIQKRIMHFLYLAWPDMGVPSSTDNMI</sequence>
<dbReference type="Pfam" id="PF00102">
    <property type="entry name" value="Y_phosphatase"/>
    <property type="match status" value="1"/>
</dbReference>
<keyword evidence="2" id="KW-0472">Membrane</keyword>
<feature type="domain" description="Fibronectin type-III" evidence="4">
    <location>
        <begin position="558"/>
        <end position="650"/>
    </location>
</feature>
<dbReference type="CDD" id="cd00063">
    <property type="entry name" value="FN3"/>
    <property type="match status" value="6"/>
</dbReference>
<proteinExistence type="predicted"/>
<keyword evidence="5" id="KW-0378">Hydrolase</keyword>
<evidence type="ECO:0000259" key="3">
    <source>
        <dbReference type="PROSITE" id="PS50055"/>
    </source>
</evidence>
<dbReference type="PROSITE" id="PS50055">
    <property type="entry name" value="TYR_PHOSPHATASE_PTP"/>
    <property type="match status" value="1"/>
</dbReference>
<feature type="domain" description="Tyrosine-protein phosphatase" evidence="3">
    <location>
        <begin position="1183"/>
        <end position="1359"/>
    </location>
</feature>
<evidence type="ECO:0000313" key="6">
    <source>
        <dbReference type="Proteomes" id="UP000507470"/>
    </source>
</evidence>
<evidence type="ECO:0000259" key="4">
    <source>
        <dbReference type="PROSITE" id="PS50853"/>
    </source>
</evidence>
<dbReference type="OrthoDB" id="6135148at2759"/>
<dbReference type="PANTHER" id="PTHR46957">
    <property type="entry name" value="CYTOKINE RECEPTOR"/>
    <property type="match status" value="1"/>
</dbReference>
<dbReference type="Pfam" id="PF00041">
    <property type="entry name" value="fn3"/>
    <property type="match status" value="5"/>
</dbReference>
<accession>A0A6J8DYC5</accession>
<dbReference type="InterPro" id="IPR000242">
    <property type="entry name" value="PTP_cat"/>
</dbReference>
<dbReference type="PANTHER" id="PTHR46957:SF3">
    <property type="entry name" value="CYTOKINE RECEPTOR"/>
    <property type="match status" value="1"/>
</dbReference>
<dbReference type="SMART" id="SM00060">
    <property type="entry name" value="FN3"/>
    <property type="match status" value="8"/>
</dbReference>
<name>A0A6J8DYC5_MYTCO</name>
<dbReference type="Proteomes" id="UP000507470">
    <property type="component" value="Unassembled WGS sequence"/>
</dbReference>
<keyword evidence="2" id="KW-1133">Transmembrane helix</keyword>
<dbReference type="GO" id="GO:0016020">
    <property type="term" value="C:membrane"/>
    <property type="evidence" value="ECO:0007669"/>
    <property type="project" value="UniProtKB-SubCell"/>
</dbReference>
<feature type="domain" description="Fibronectin type-III" evidence="4">
    <location>
        <begin position="845"/>
        <end position="939"/>
    </location>
</feature>
<dbReference type="PRINTS" id="PR00700">
    <property type="entry name" value="PRTYPHPHTASE"/>
</dbReference>
<keyword evidence="1" id="KW-0904">Protein phosphatase</keyword>
<dbReference type="SUPFAM" id="SSF52799">
    <property type="entry name" value="(Phosphotyrosine protein) phosphatases II"/>
    <property type="match status" value="1"/>
</dbReference>
<dbReference type="InterPro" id="IPR013783">
    <property type="entry name" value="Ig-like_fold"/>
</dbReference>
<feature type="domain" description="Fibronectin type-III" evidence="4">
    <location>
        <begin position="462"/>
        <end position="556"/>
    </location>
</feature>
<feature type="domain" description="Fibronectin type-III" evidence="4">
    <location>
        <begin position="752"/>
        <end position="844"/>
    </location>
</feature>
<dbReference type="InterPro" id="IPR003961">
    <property type="entry name" value="FN3_dom"/>
</dbReference>
<feature type="domain" description="Fibronectin type-III" evidence="4">
    <location>
        <begin position="268"/>
        <end position="360"/>
    </location>
</feature>
<dbReference type="InterPro" id="IPR036116">
    <property type="entry name" value="FN3_sf"/>
</dbReference>
<dbReference type="Gene3D" id="2.60.40.10">
    <property type="entry name" value="Immunoglobulins"/>
    <property type="match status" value="7"/>
</dbReference>
<gene>
    <name evidence="5" type="ORF">MCOR_46444</name>
</gene>
<dbReference type="Gene3D" id="3.90.190.10">
    <property type="entry name" value="Protein tyrosine phosphatase superfamily"/>
    <property type="match status" value="1"/>
</dbReference>
<dbReference type="InterPro" id="IPR029021">
    <property type="entry name" value="Prot-tyrosine_phosphatase-like"/>
</dbReference>
<dbReference type="SMART" id="SM00194">
    <property type="entry name" value="PTPc"/>
    <property type="match status" value="1"/>
</dbReference>